<dbReference type="InterPro" id="IPR012773">
    <property type="entry name" value="Ectoine_EctB"/>
</dbReference>
<dbReference type="GO" id="GO:0030170">
    <property type="term" value="F:pyridoxal phosphate binding"/>
    <property type="evidence" value="ECO:0007669"/>
    <property type="project" value="InterPro"/>
</dbReference>
<proteinExistence type="inferred from homology"/>
<dbReference type="Pfam" id="PF00202">
    <property type="entry name" value="Aminotran_3"/>
    <property type="match status" value="1"/>
</dbReference>
<dbReference type="UniPathway" id="UPA00067">
    <property type="reaction ID" value="UER00121"/>
</dbReference>
<dbReference type="NCBIfam" id="TIGR02407">
    <property type="entry name" value="ectoine_ectB"/>
    <property type="match status" value="1"/>
</dbReference>
<evidence type="ECO:0000256" key="5">
    <source>
        <dbReference type="ARBA" id="ARBA00013155"/>
    </source>
</evidence>
<evidence type="ECO:0000256" key="9">
    <source>
        <dbReference type="ARBA" id="ARBA00022898"/>
    </source>
</evidence>
<dbReference type="RefSeq" id="WP_010077592.1">
    <property type="nucleotide sequence ID" value="NC_014393.1"/>
</dbReference>
<comment type="cofactor">
    <cofactor evidence="1 12">
        <name>pyridoxal 5'-phosphate</name>
        <dbReference type="ChEBI" id="CHEBI:597326"/>
    </cofactor>
</comment>
<reference evidence="13 14" key="1">
    <citation type="submission" date="2010-08" db="EMBL/GenBank/DDBJ databases">
        <title>Complete sequence of Clostridium cellulovorans 743B.</title>
        <authorList>
            <consortium name="US DOE Joint Genome Institute"/>
            <person name="Lucas S."/>
            <person name="Copeland A."/>
            <person name="Lapidus A."/>
            <person name="Cheng J.-F."/>
            <person name="Bruce D."/>
            <person name="Goodwin L."/>
            <person name="Pitluck S."/>
            <person name="Chertkov O."/>
            <person name="Detter J.C."/>
            <person name="Han C."/>
            <person name="Tapia R."/>
            <person name="Land M."/>
            <person name="Hauser L."/>
            <person name="Chang Y.-J."/>
            <person name="Jeffries C."/>
            <person name="Kyrpides N."/>
            <person name="Ivanova N."/>
            <person name="Mikhailova N."/>
            <person name="Hemme C.L."/>
            <person name="Woyke T."/>
        </authorList>
    </citation>
    <scope>NUCLEOTIDE SEQUENCE [LARGE SCALE GENOMIC DNA]</scope>
    <source>
        <strain evidence="14">ATCC 35296 / DSM 3052 / OCM 3 / 743B</strain>
    </source>
</reference>
<dbReference type="Gene3D" id="3.90.1150.10">
    <property type="entry name" value="Aspartate Aminotransferase, domain 1"/>
    <property type="match status" value="1"/>
</dbReference>
<dbReference type="InterPro" id="IPR049704">
    <property type="entry name" value="Aminotrans_3_PPA_site"/>
</dbReference>
<evidence type="ECO:0000256" key="12">
    <source>
        <dbReference type="RuleBase" id="RU365034"/>
    </source>
</evidence>
<keyword evidence="7 12" id="KW-0032">Aminotransferase</keyword>
<keyword evidence="8 12" id="KW-0808">Transferase</keyword>
<dbReference type="GO" id="GO:0019491">
    <property type="term" value="P:ectoine biosynthetic process"/>
    <property type="evidence" value="ECO:0007669"/>
    <property type="project" value="UniProtKB-UniPathway"/>
</dbReference>
<dbReference type="AlphaFoldDB" id="D9SQJ0"/>
<dbReference type="GO" id="GO:0047307">
    <property type="term" value="F:diaminobutyrate-pyruvate transaminase activity"/>
    <property type="evidence" value="ECO:0007669"/>
    <property type="project" value="InterPro"/>
</dbReference>
<dbReference type="CDD" id="cd00610">
    <property type="entry name" value="OAT_like"/>
    <property type="match status" value="1"/>
</dbReference>
<dbReference type="PIRSF" id="PIRSF000521">
    <property type="entry name" value="Transaminase_4ab_Lys_Orn"/>
    <property type="match status" value="1"/>
</dbReference>
<dbReference type="SUPFAM" id="SSF53383">
    <property type="entry name" value="PLP-dependent transferases"/>
    <property type="match status" value="1"/>
</dbReference>
<comment type="similarity">
    <text evidence="4 11">Belongs to the class-III pyridoxal-phosphate-dependent aminotransferase family.</text>
</comment>
<evidence type="ECO:0000256" key="1">
    <source>
        <dbReference type="ARBA" id="ARBA00001933"/>
    </source>
</evidence>
<evidence type="ECO:0000256" key="11">
    <source>
        <dbReference type="RuleBase" id="RU003560"/>
    </source>
</evidence>
<comment type="catalytic activity">
    <reaction evidence="10 12">
        <text>L-2,4-diaminobutanoate + 2-oxoglutarate = L-aspartate 4-semialdehyde + L-glutamate</text>
        <dbReference type="Rhea" id="RHEA:11160"/>
        <dbReference type="ChEBI" id="CHEBI:16810"/>
        <dbReference type="ChEBI" id="CHEBI:29985"/>
        <dbReference type="ChEBI" id="CHEBI:58761"/>
        <dbReference type="ChEBI" id="CHEBI:537519"/>
        <dbReference type="EC" id="2.6.1.76"/>
    </reaction>
</comment>
<dbReference type="InterPro" id="IPR005814">
    <property type="entry name" value="Aminotrans_3"/>
</dbReference>
<evidence type="ECO:0000256" key="2">
    <source>
        <dbReference type="ARBA" id="ARBA00002189"/>
    </source>
</evidence>
<dbReference type="GO" id="GO:0045303">
    <property type="term" value="F:diaminobutyrate-2-oxoglutarate transaminase activity"/>
    <property type="evidence" value="ECO:0007669"/>
    <property type="project" value="UniProtKB-EC"/>
</dbReference>
<dbReference type="eggNOG" id="COG0160">
    <property type="taxonomic scope" value="Bacteria"/>
</dbReference>
<keyword evidence="9 11" id="KW-0663">Pyridoxal phosphate</keyword>
<dbReference type="NCBIfam" id="TIGR00709">
    <property type="entry name" value="dat"/>
    <property type="match status" value="1"/>
</dbReference>
<sequence length="433" mass="48171">MELFNSVESNVKSYCRTFPEVFHKAKGAKLFNESGEEYIDFFAGAGALNYGHNNGYIKERLINYIQSDAITHGLDMYTKAKREFIQKFVDSILTPRDLNYKLQFCGPTGTNAVEAALKLARKVKKRTNIFSFMGAFHGMSMGSLAATSGIGSRQGAGVPLDNVTFIPYPVGCMGNIDTIQYIETILTDDHSGIEKPAAIIVETTQAEGGINVTSVEWLRSLSELCNKHDILLICDDIQVGCGRTGEFFSFERAGIVPDMVVLSKSISGYGLPMSLLLLKPELDIWTPGEHNGTFRGNQMAFVAATAALEYRENTNMDKGTKEREEFIKNFLNERIKPLHKDFDIRGIGMIWGIDFSLLGGEKSSKEIVTRCFDNNLIIERAGREDVVVKIMPPLNIEMDVLEEGCKILEKSIIEFLSNSEYGIAIESKIEETV</sequence>
<organism evidence="13 14">
    <name type="scientific">Clostridium cellulovorans (strain ATCC 35296 / DSM 3052 / OCM 3 / 743B)</name>
    <dbReference type="NCBI Taxonomy" id="573061"/>
    <lineage>
        <taxon>Bacteria</taxon>
        <taxon>Bacillati</taxon>
        <taxon>Bacillota</taxon>
        <taxon>Clostridia</taxon>
        <taxon>Eubacteriales</taxon>
        <taxon>Clostridiaceae</taxon>
        <taxon>Clostridium</taxon>
    </lineage>
</organism>
<keyword evidence="14" id="KW-1185">Reference proteome</keyword>
<dbReference type="STRING" id="573061.Clocel_2483"/>
<evidence type="ECO:0000256" key="4">
    <source>
        <dbReference type="ARBA" id="ARBA00008954"/>
    </source>
</evidence>
<evidence type="ECO:0000256" key="10">
    <source>
        <dbReference type="ARBA" id="ARBA00049111"/>
    </source>
</evidence>
<dbReference type="EMBL" id="CP002160">
    <property type="protein sequence ID" value="ADL52196.1"/>
    <property type="molecule type" value="Genomic_DNA"/>
</dbReference>
<accession>D9SQJ0</accession>
<evidence type="ECO:0000313" key="13">
    <source>
        <dbReference type="EMBL" id="ADL52196.1"/>
    </source>
</evidence>
<dbReference type="PANTHER" id="PTHR43552:SF2">
    <property type="entry name" value="DIAMINOBUTYRATE--2-OXOGLUTARATE TRANSAMINASE"/>
    <property type="match status" value="1"/>
</dbReference>
<dbReference type="PROSITE" id="PS00600">
    <property type="entry name" value="AA_TRANSFER_CLASS_3"/>
    <property type="match status" value="1"/>
</dbReference>
<dbReference type="InterPro" id="IPR004637">
    <property type="entry name" value="Dat"/>
</dbReference>
<dbReference type="EC" id="2.6.1.76" evidence="5 12"/>
<dbReference type="InterPro" id="IPR015421">
    <property type="entry name" value="PyrdxlP-dep_Trfase_major"/>
</dbReference>
<dbReference type="Proteomes" id="UP000002730">
    <property type="component" value="Chromosome"/>
</dbReference>
<evidence type="ECO:0000256" key="3">
    <source>
        <dbReference type="ARBA" id="ARBA00004946"/>
    </source>
</evidence>
<name>D9SQJ0_CLOC7</name>
<protein>
    <recommendedName>
        <fullName evidence="6 12">Diaminobutyrate--2-oxoglutarate transaminase</fullName>
        <ecNumber evidence="5 12">2.6.1.76</ecNumber>
    </recommendedName>
    <alternativeName>
        <fullName evidence="12">DABA aminotransferase</fullName>
    </alternativeName>
</protein>
<evidence type="ECO:0000256" key="7">
    <source>
        <dbReference type="ARBA" id="ARBA00022576"/>
    </source>
</evidence>
<dbReference type="KEGG" id="ccb:Clocel_2483"/>
<dbReference type="PANTHER" id="PTHR43552">
    <property type="entry name" value="DIAMINOBUTYRATE--2-OXOGLUTARATE AMINOTRANSFERASE"/>
    <property type="match status" value="1"/>
</dbReference>
<dbReference type="NCBIfam" id="NF006733">
    <property type="entry name" value="PRK09264.1"/>
    <property type="match status" value="1"/>
</dbReference>
<comment type="function">
    <text evidence="2 12">Catalyzes reversively the conversion of L-aspartate beta-semialdehyde (ASA) to L-2,4-diaminobutyrate (DABA) by transamination with L-glutamate.</text>
</comment>
<dbReference type="Gene3D" id="3.40.640.10">
    <property type="entry name" value="Type I PLP-dependent aspartate aminotransferase-like (Major domain)"/>
    <property type="match status" value="1"/>
</dbReference>
<dbReference type="InterPro" id="IPR015422">
    <property type="entry name" value="PyrdxlP-dep_Trfase_small"/>
</dbReference>
<dbReference type="OrthoDB" id="9801052at2"/>
<dbReference type="InterPro" id="IPR015424">
    <property type="entry name" value="PyrdxlP-dep_Trfase"/>
</dbReference>
<comment type="pathway">
    <text evidence="3 12">Amine and polyamine biosynthesis; ectoine biosynthesis; L-ectoine from L-aspartate 4-semialdehyde: step 1/3.</text>
</comment>
<evidence type="ECO:0000256" key="8">
    <source>
        <dbReference type="ARBA" id="ARBA00022679"/>
    </source>
</evidence>
<dbReference type="HOGENOM" id="CLU_016922_10_0_9"/>
<gene>
    <name evidence="13" type="ordered locus">Clocel_2483</name>
</gene>
<evidence type="ECO:0000256" key="6">
    <source>
        <dbReference type="ARBA" id="ARBA00014798"/>
    </source>
</evidence>
<evidence type="ECO:0000313" key="14">
    <source>
        <dbReference type="Proteomes" id="UP000002730"/>
    </source>
</evidence>